<feature type="signal peptide" evidence="6">
    <location>
        <begin position="1"/>
        <end position="36"/>
    </location>
</feature>
<keyword evidence="4 6" id="KW-0732">Signal</keyword>
<dbReference type="CDD" id="cd01005">
    <property type="entry name" value="PBP2_CysP"/>
    <property type="match status" value="1"/>
</dbReference>
<evidence type="ECO:0000256" key="2">
    <source>
        <dbReference type="ARBA" id="ARBA00006099"/>
    </source>
</evidence>
<dbReference type="PANTHER" id="PTHR30368">
    <property type="entry name" value="SULFATE-BINDING PROTEIN"/>
    <property type="match status" value="1"/>
</dbReference>
<dbReference type="Pfam" id="PF13531">
    <property type="entry name" value="SBP_bac_11"/>
    <property type="match status" value="1"/>
</dbReference>
<evidence type="ECO:0000256" key="3">
    <source>
        <dbReference type="ARBA" id="ARBA00022448"/>
    </source>
</evidence>
<dbReference type="NCBIfam" id="TIGR00971">
    <property type="entry name" value="3a0106s03"/>
    <property type="match status" value="1"/>
</dbReference>
<dbReference type="GO" id="GO:1902358">
    <property type="term" value="P:sulfate transmembrane transport"/>
    <property type="evidence" value="ECO:0007669"/>
    <property type="project" value="InterPro"/>
</dbReference>
<comment type="similarity">
    <text evidence="2">Belongs to the prokaryotic sulfate-binding protein family.</text>
</comment>
<dbReference type="Proteomes" id="UP000199046">
    <property type="component" value="Unassembled WGS sequence"/>
</dbReference>
<keyword evidence="5" id="KW-0574">Periplasm</keyword>
<dbReference type="GO" id="GO:1901681">
    <property type="term" value="F:sulfur compound binding"/>
    <property type="evidence" value="ECO:0007669"/>
    <property type="project" value="InterPro"/>
</dbReference>
<accession>A0A1I1LQ48</accession>
<feature type="chain" id="PRO_5011767118" evidence="6">
    <location>
        <begin position="37"/>
        <end position="368"/>
    </location>
</feature>
<evidence type="ECO:0000256" key="1">
    <source>
        <dbReference type="ARBA" id="ARBA00004418"/>
    </source>
</evidence>
<dbReference type="AlphaFoldDB" id="A0A1I1LQ48"/>
<organism evidence="7 8">
    <name type="scientific">Kushneria avicenniae</name>
    <dbReference type="NCBI Taxonomy" id="402385"/>
    <lineage>
        <taxon>Bacteria</taxon>
        <taxon>Pseudomonadati</taxon>
        <taxon>Pseudomonadota</taxon>
        <taxon>Gammaproteobacteria</taxon>
        <taxon>Oceanospirillales</taxon>
        <taxon>Halomonadaceae</taxon>
        <taxon>Kushneria</taxon>
    </lineage>
</organism>
<keyword evidence="3" id="KW-0813">Transport</keyword>
<evidence type="ECO:0000256" key="4">
    <source>
        <dbReference type="ARBA" id="ARBA00022729"/>
    </source>
</evidence>
<evidence type="ECO:0000256" key="5">
    <source>
        <dbReference type="ARBA" id="ARBA00022764"/>
    </source>
</evidence>
<evidence type="ECO:0000256" key="6">
    <source>
        <dbReference type="SAM" id="SignalP"/>
    </source>
</evidence>
<dbReference type="Gene3D" id="3.40.190.10">
    <property type="entry name" value="Periplasmic binding protein-like II"/>
    <property type="match status" value="2"/>
</dbReference>
<protein>
    <submittedName>
        <fullName evidence="7">Sulfate transport system substrate-binding protein</fullName>
    </submittedName>
</protein>
<dbReference type="EMBL" id="FOLY01000005">
    <property type="protein sequence ID" value="SFC72423.1"/>
    <property type="molecule type" value="Genomic_DNA"/>
</dbReference>
<keyword evidence="8" id="KW-1185">Reference proteome</keyword>
<dbReference type="SUPFAM" id="SSF53850">
    <property type="entry name" value="Periplasmic binding protein-like II"/>
    <property type="match status" value="1"/>
</dbReference>
<evidence type="ECO:0000313" key="8">
    <source>
        <dbReference type="Proteomes" id="UP000199046"/>
    </source>
</evidence>
<dbReference type="InterPro" id="IPR005669">
    <property type="entry name" value="Thiosulph/SO4-bd"/>
</dbReference>
<dbReference type="RefSeq" id="WP_090134471.1">
    <property type="nucleotide sequence ID" value="NZ_FOLY01000005.1"/>
</dbReference>
<dbReference type="GO" id="GO:0042597">
    <property type="term" value="C:periplasmic space"/>
    <property type="evidence" value="ECO:0007669"/>
    <property type="project" value="UniProtKB-SubCell"/>
</dbReference>
<dbReference type="NCBIfam" id="NF008106">
    <property type="entry name" value="PRK10852.1"/>
    <property type="match status" value="1"/>
</dbReference>
<comment type="subcellular location">
    <subcellularLocation>
        <location evidence="1">Periplasm</location>
    </subcellularLocation>
</comment>
<reference evidence="8" key="1">
    <citation type="submission" date="2016-10" db="EMBL/GenBank/DDBJ databases">
        <authorList>
            <person name="Varghese N."/>
            <person name="Submissions S."/>
        </authorList>
    </citation>
    <scope>NUCLEOTIDE SEQUENCE [LARGE SCALE GENOMIC DNA]</scope>
    <source>
        <strain evidence="8">DSM 23439</strain>
    </source>
</reference>
<gene>
    <name evidence="7" type="ORF">SAMN05421848_2462</name>
</gene>
<evidence type="ECO:0000313" key="7">
    <source>
        <dbReference type="EMBL" id="SFC72423.1"/>
    </source>
</evidence>
<dbReference type="OrthoDB" id="9802127at2"/>
<proteinExistence type="inferred from homology"/>
<dbReference type="PROSITE" id="PS00757">
    <property type="entry name" value="PROK_SULFATE_BIND_2"/>
    <property type="match status" value="1"/>
</dbReference>
<dbReference type="PANTHER" id="PTHR30368:SF2">
    <property type="entry name" value="SULFATE-BINDING PROTEIN"/>
    <property type="match status" value="1"/>
</dbReference>
<sequence length="368" mass="40496">MHHSSSRHQRFSSSRRRGLTLALASSLLLGSMAAKAEDISLLNVSYDPTRELYADYNKAFSQWYEQQSGDHVTVQQSHGGSGRQARSVIEGNPADIVTLALAADIDAIAEKGKLLPTDWQQAFPHDSTPYTSSIVFLVRKGNPKNIHGWEDLTRDGVEVISPNPKTSGGARWNYLAAWTWALKRELGDLDRLHDPAAKDDVAKAQQAAEQYVKTLYQHVPVLDTGARGATNTFVQRGLGDVLLAWENEALLAINELGKDDYEIVAPSVSILAQPPVAVVEDNVKKKGPAADKAAHAYLEHLYSPEGQQLAAKHYYRPINTEGVDPKLLEQFPKMDLYNINDVFGGWDDAQQTHFSNGGVFDRIMAPGA</sequence>
<dbReference type="InterPro" id="IPR034408">
    <property type="entry name" value="Sulphate/thiosulphate_BS"/>
</dbReference>
<name>A0A1I1LQ48_9GAMM</name>
<dbReference type="NCBIfam" id="NF008022">
    <property type="entry name" value="PRK10752.1"/>
    <property type="match status" value="1"/>
</dbReference>
<dbReference type="STRING" id="402385.SAMN05421848_2462"/>
<dbReference type="GO" id="GO:0140104">
    <property type="term" value="F:molecular carrier activity"/>
    <property type="evidence" value="ECO:0007669"/>
    <property type="project" value="InterPro"/>
</dbReference>